<accession>A0A9J6GTD5</accession>
<organism evidence="10 11">
    <name type="scientific">Haemaphysalis longicornis</name>
    <name type="common">Bush tick</name>
    <dbReference type="NCBI Taxonomy" id="44386"/>
    <lineage>
        <taxon>Eukaryota</taxon>
        <taxon>Metazoa</taxon>
        <taxon>Ecdysozoa</taxon>
        <taxon>Arthropoda</taxon>
        <taxon>Chelicerata</taxon>
        <taxon>Arachnida</taxon>
        <taxon>Acari</taxon>
        <taxon>Parasitiformes</taxon>
        <taxon>Ixodida</taxon>
        <taxon>Ixodoidea</taxon>
        <taxon>Ixodidae</taxon>
        <taxon>Haemaphysalinae</taxon>
        <taxon>Haemaphysalis</taxon>
    </lineage>
</organism>
<evidence type="ECO:0000256" key="9">
    <source>
        <dbReference type="RuleBase" id="RU362000"/>
    </source>
</evidence>
<dbReference type="PANTHER" id="PTHR11153:SF8">
    <property type="entry name" value="SIDEROFLEXIN-1"/>
    <property type="match status" value="1"/>
</dbReference>
<evidence type="ECO:0000256" key="1">
    <source>
        <dbReference type="ARBA" id="ARBA00004225"/>
    </source>
</evidence>
<dbReference type="InterPro" id="IPR004686">
    <property type="entry name" value="Mtc"/>
</dbReference>
<protein>
    <recommendedName>
        <fullName evidence="9">Sidoreflexin</fullName>
    </recommendedName>
</protein>
<reference evidence="10 11" key="1">
    <citation type="journal article" date="2020" name="Cell">
        <title>Large-Scale Comparative Analyses of Tick Genomes Elucidate Their Genetic Diversity and Vector Capacities.</title>
        <authorList>
            <consortium name="Tick Genome and Microbiome Consortium (TIGMIC)"/>
            <person name="Jia N."/>
            <person name="Wang J."/>
            <person name="Shi W."/>
            <person name="Du L."/>
            <person name="Sun Y."/>
            <person name="Zhan W."/>
            <person name="Jiang J.F."/>
            <person name="Wang Q."/>
            <person name="Zhang B."/>
            <person name="Ji P."/>
            <person name="Bell-Sakyi L."/>
            <person name="Cui X.M."/>
            <person name="Yuan T.T."/>
            <person name="Jiang B.G."/>
            <person name="Yang W.F."/>
            <person name="Lam T.T."/>
            <person name="Chang Q.C."/>
            <person name="Ding S.J."/>
            <person name="Wang X.J."/>
            <person name="Zhu J.G."/>
            <person name="Ruan X.D."/>
            <person name="Zhao L."/>
            <person name="Wei J.T."/>
            <person name="Ye R.Z."/>
            <person name="Que T.C."/>
            <person name="Du C.H."/>
            <person name="Zhou Y.H."/>
            <person name="Cheng J.X."/>
            <person name="Dai P.F."/>
            <person name="Guo W.B."/>
            <person name="Han X.H."/>
            <person name="Huang E.J."/>
            <person name="Li L.F."/>
            <person name="Wei W."/>
            <person name="Gao Y.C."/>
            <person name="Liu J.Z."/>
            <person name="Shao H.Z."/>
            <person name="Wang X."/>
            <person name="Wang C.C."/>
            <person name="Yang T.C."/>
            <person name="Huo Q.B."/>
            <person name="Li W."/>
            <person name="Chen H.Y."/>
            <person name="Chen S.E."/>
            <person name="Zhou L.G."/>
            <person name="Ni X.B."/>
            <person name="Tian J.H."/>
            <person name="Sheng Y."/>
            <person name="Liu T."/>
            <person name="Pan Y.S."/>
            <person name="Xia L.Y."/>
            <person name="Li J."/>
            <person name="Zhao F."/>
            <person name="Cao W.C."/>
        </authorList>
    </citation>
    <scope>NUCLEOTIDE SEQUENCE [LARGE SCALE GENOMIC DNA]</scope>
    <source>
        <strain evidence="10">HaeL-2018</strain>
    </source>
</reference>
<dbReference type="OMA" id="GRREYKM"/>
<dbReference type="Proteomes" id="UP000821853">
    <property type="component" value="Unassembled WGS sequence"/>
</dbReference>
<keyword evidence="6" id="KW-1133">Transmembrane helix</keyword>
<dbReference type="Pfam" id="PF03820">
    <property type="entry name" value="SFXNs"/>
    <property type="match status" value="1"/>
</dbReference>
<name>A0A9J6GTD5_HAELO</name>
<evidence type="ECO:0000256" key="8">
    <source>
        <dbReference type="ARBA" id="ARBA00023136"/>
    </source>
</evidence>
<proteinExistence type="inferred from homology"/>
<dbReference type="VEuPathDB" id="VectorBase:HLOH_057071"/>
<dbReference type="AlphaFoldDB" id="A0A9J6GTD5"/>
<keyword evidence="5" id="KW-0029">Amino-acid transport</keyword>
<evidence type="ECO:0000256" key="2">
    <source>
        <dbReference type="ARBA" id="ARBA00005974"/>
    </source>
</evidence>
<keyword evidence="7 9" id="KW-0496">Mitochondrion</keyword>
<comment type="caution">
    <text evidence="10">The sequence shown here is derived from an EMBL/GenBank/DDBJ whole genome shotgun (WGS) entry which is preliminary data.</text>
</comment>
<dbReference type="EMBL" id="JABSTR010000008">
    <property type="protein sequence ID" value="KAH9378113.1"/>
    <property type="molecule type" value="Genomic_DNA"/>
</dbReference>
<evidence type="ECO:0000313" key="11">
    <source>
        <dbReference type="Proteomes" id="UP000821853"/>
    </source>
</evidence>
<sequence>MSFTQETTLALNIRPTRLSLQRGPRGVSRSRIGGVEATIDCALRCRSPRPRLSASTADREHLPDVPRVNIDEPRWDQSTYWGRARHFFNVTNPLNLLCTARELEEARSIVTRYRKGEQVDGLTEEKLWRAKHVYDSAFHPDTGEKVTAIGRMSAQVPMNMTITGCMMTFYKTTPQVVFWQWINQSFNAVVNYSNRSGDSPIPVSTLGLSYVLATGGALGTALGLNSLVKSLPPLVGRFVPFCAVAAANCVNIPMMRMREIRHGIPMVDENGNRVGESKVAAKWAISMVVLSRVAMAAPGMLEKRGVLQRYPWISAPLQVGLCGLMLVFATPLCCAIFPQKSHIEVSSLEPELQEVVRKMPNPPTRLYYNKGL</sequence>
<evidence type="ECO:0000256" key="4">
    <source>
        <dbReference type="ARBA" id="ARBA00022692"/>
    </source>
</evidence>
<dbReference type="GO" id="GO:0140300">
    <property type="term" value="P:serine import into mitochondrion"/>
    <property type="evidence" value="ECO:0007669"/>
    <property type="project" value="TreeGrafter"/>
</dbReference>
<keyword evidence="11" id="KW-1185">Reference proteome</keyword>
<keyword evidence="8" id="KW-0472">Membrane</keyword>
<comment type="subcellular location">
    <subcellularLocation>
        <location evidence="1 9">Mitochondrion membrane</location>
        <topology evidence="1 9">Multi-pass membrane protein</topology>
    </subcellularLocation>
</comment>
<dbReference type="GO" id="GO:0015075">
    <property type="term" value="F:monoatomic ion transmembrane transporter activity"/>
    <property type="evidence" value="ECO:0007669"/>
    <property type="project" value="InterPro"/>
</dbReference>
<comment type="similarity">
    <text evidence="2 9">Belongs to the sideroflexin family.</text>
</comment>
<evidence type="ECO:0000256" key="3">
    <source>
        <dbReference type="ARBA" id="ARBA00022448"/>
    </source>
</evidence>
<keyword evidence="4" id="KW-0812">Transmembrane</keyword>
<evidence type="ECO:0000313" key="10">
    <source>
        <dbReference type="EMBL" id="KAH9378113.1"/>
    </source>
</evidence>
<dbReference type="PANTHER" id="PTHR11153">
    <property type="entry name" value="SIDEROFLEXIN"/>
    <property type="match status" value="1"/>
</dbReference>
<dbReference type="NCBIfam" id="TIGR00798">
    <property type="entry name" value="mtc"/>
    <property type="match status" value="1"/>
</dbReference>
<evidence type="ECO:0000256" key="5">
    <source>
        <dbReference type="ARBA" id="ARBA00022970"/>
    </source>
</evidence>
<keyword evidence="3" id="KW-0813">Transport</keyword>
<dbReference type="GO" id="GO:0005743">
    <property type="term" value="C:mitochondrial inner membrane"/>
    <property type="evidence" value="ECO:0007669"/>
    <property type="project" value="TreeGrafter"/>
</dbReference>
<evidence type="ECO:0000256" key="6">
    <source>
        <dbReference type="ARBA" id="ARBA00022989"/>
    </source>
</evidence>
<gene>
    <name evidence="10" type="ORF">HPB48_020629</name>
</gene>
<evidence type="ECO:0000256" key="7">
    <source>
        <dbReference type="ARBA" id="ARBA00023128"/>
    </source>
</evidence>
<dbReference type="OrthoDB" id="6608471at2759"/>